<organism evidence="1 2">
    <name type="scientific">Allocatelliglobosispora scoriae</name>
    <dbReference type="NCBI Taxonomy" id="643052"/>
    <lineage>
        <taxon>Bacteria</taxon>
        <taxon>Bacillati</taxon>
        <taxon>Actinomycetota</taxon>
        <taxon>Actinomycetes</taxon>
        <taxon>Micromonosporales</taxon>
        <taxon>Micromonosporaceae</taxon>
        <taxon>Allocatelliglobosispora</taxon>
    </lineage>
</organism>
<reference evidence="1 2" key="1">
    <citation type="submission" date="2020-08" db="EMBL/GenBank/DDBJ databases">
        <title>Sequencing the genomes of 1000 actinobacteria strains.</title>
        <authorList>
            <person name="Klenk H.-P."/>
        </authorList>
    </citation>
    <scope>NUCLEOTIDE SEQUENCE [LARGE SCALE GENOMIC DNA]</scope>
    <source>
        <strain evidence="1 2">DSM 45362</strain>
    </source>
</reference>
<dbReference type="AlphaFoldDB" id="A0A841BY48"/>
<gene>
    <name evidence="1" type="ORF">F4553_005091</name>
</gene>
<dbReference type="NCBIfam" id="NF040567">
    <property type="entry name" value="SCO2524_fam"/>
    <property type="match status" value="1"/>
</dbReference>
<dbReference type="InterPro" id="IPR049777">
    <property type="entry name" value="SCO2524-like"/>
</dbReference>
<evidence type="ECO:0000313" key="2">
    <source>
        <dbReference type="Proteomes" id="UP000587527"/>
    </source>
</evidence>
<protein>
    <submittedName>
        <fullName evidence="1">Uncharacterized protein</fullName>
    </submittedName>
</protein>
<dbReference type="EMBL" id="JACHMN010000002">
    <property type="protein sequence ID" value="MBB5871712.1"/>
    <property type="molecule type" value="Genomic_DNA"/>
</dbReference>
<sequence>MRIQPRQQLLEIWRATAEAAYPLVDGKRQWQWGGREGPNSISDAEQLLCLMFPATEIERFRIGSPNQTEDDVLVALKPLGGAIEIPQVMITVLTDYLTRYSDEDGSPIFSGGSLFTPINSGEHPVQEQRDLDVVESYAASITLMLATLGFVKELNPQVSRPEVRAQLDKLEGLANLRLSAAMVGLLRSFSVYVFPIEGDYADALLRTVNQGLEPRRKIVADLREALKETAAGLRDLTAGLRDMDEIERPDRFFECGWSWGVTQGKEEIPWVTASGKQREGVALDAPYLYFTVVALDGISDLFTERTRLQGLLDEEQVRLSAALRLRWELTQKYWSTIASLGAGRWPLEDIPWRTVDGVESDYFSLLVTSIAARDLTGSPNDGDLSRLGEVLKELANRARITRRPTANDPALALHTTGVRIDLDGTDTLGPALSWVAVDFAQLLLKRVIRVASLINRVELRAQLLHLADQVWSHVAQRRMIDEMHGPGLWDQPASVYDRGLAVFEQPSWHHTVRVVEALVNAAGMAGSHPLRSEKLIEFTQDLLAEAEHLFDQELLIGATERGPAMRVKLETVRQQLRRAREITADRPGSAVALLLSVLRDLDGFQAARQDVLGAS</sequence>
<name>A0A841BY48_9ACTN</name>
<comment type="caution">
    <text evidence="1">The sequence shown here is derived from an EMBL/GenBank/DDBJ whole genome shotgun (WGS) entry which is preliminary data.</text>
</comment>
<dbReference type="Proteomes" id="UP000587527">
    <property type="component" value="Unassembled WGS sequence"/>
</dbReference>
<dbReference type="RefSeq" id="WP_184839948.1">
    <property type="nucleotide sequence ID" value="NZ_JACHMN010000002.1"/>
</dbReference>
<proteinExistence type="predicted"/>
<keyword evidence="2" id="KW-1185">Reference proteome</keyword>
<accession>A0A841BY48</accession>
<evidence type="ECO:0000313" key="1">
    <source>
        <dbReference type="EMBL" id="MBB5871712.1"/>
    </source>
</evidence>